<evidence type="ECO:0000313" key="1">
    <source>
        <dbReference type="EMBL" id="EDK43332.1"/>
    </source>
</evidence>
<sequence>MLRSMFGPWKHSREFRRLMVTELRPLFPLQSLNSIGSVRPPVLAQIRNFSELSPSFNDNTHHSNQSKFETAKQFWKNAHEDDSKESKLVLKYLRKGGAISILVVFASIGLAVYQANSNQDEGKQDILEEMEIQEYMPKLSEDIRYKKTGV</sequence>
<dbReference type="VEuPathDB" id="FungiDB:LELG_01510"/>
<name>A5DVX4_LODEL</name>
<protein>
    <submittedName>
        <fullName evidence="1">Uncharacterized protein</fullName>
    </submittedName>
</protein>
<organism evidence="1 2">
    <name type="scientific">Lodderomyces elongisporus (strain ATCC 11503 / CBS 2605 / JCM 1781 / NBRC 1676 / NRRL YB-4239)</name>
    <name type="common">Yeast</name>
    <name type="synonym">Saccharomyces elongisporus</name>
    <dbReference type="NCBI Taxonomy" id="379508"/>
    <lineage>
        <taxon>Eukaryota</taxon>
        <taxon>Fungi</taxon>
        <taxon>Dikarya</taxon>
        <taxon>Ascomycota</taxon>
        <taxon>Saccharomycotina</taxon>
        <taxon>Pichiomycetes</taxon>
        <taxon>Debaryomycetaceae</taxon>
        <taxon>Candida/Lodderomyces clade</taxon>
        <taxon>Lodderomyces</taxon>
    </lineage>
</organism>
<dbReference type="InParanoid" id="A5DVX4"/>
<dbReference type="OMA" id="EMEIQEY"/>
<dbReference type="OrthoDB" id="4089884at2759"/>
<dbReference type="AlphaFoldDB" id="A5DVX4"/>
<keyword evidence="2" id="KW-1185">Reference proteome</keyword>
<dbReference type="GeneID" id="5234105"/>
<dbReference type="EMBL" id="CH981525">
    <property type="protein sequence ID" value="EDK43332.1"/>
    <property type="molecule type" value="Genomic_DNA"/>
</dbReference>
<gene>
    <name evidence="1" type="ORF">LELG_01510</name>
</gene>
<evidence type="ECO:0000313" key="2">
    <source>
        <dbReference type="Proteomes" id="UP000001996"/>
    </source>
</evidence>
<proteinExistence type="predicted"/>
<accession>A5DVX4</accession>
<dbReference type="Proteomes" id="UP000001996">
    <property type="component" value="Unassembled WGS sequence"/>
</dbReference>
<dbReference type="KEGG" id="lel:PVL30_001480"/>
<dbReference type="HOGENOM" id="CLU_1959278_0_0_1"/>
<reference evidence="1 2" key="1">
    <citation type="journal article" date="2009" name="Nature">
        <title>Evolution of pathogenicity and sexual reproduction in eight Candida genomes.</title>
        <authorList>
            <person name="Butler G."/>
            <person name="Rasmussen M.D."/>
            <person name="Lin M.F."/>
            <person name="Santos M.A."/>
            <person name="Sakthikumar S."/>
            <person name="Munro C.A."/>
            <person name="Rheinbay E."/>
            <person name="Grabherr M."/>
            <person name="Forche A."/>
            <person name="Reedy J.L."/>
            <person name="Agrafioti I."/>
            <person name="Arnaud M.B."/>
            <person name="Bates S."/>
            <person name="Brown A.J."/>
            <person name="Brunke S."/>
            <person name="Costanzo M.C."/>
            <person name="Fitzpatrick D.A."/>
            <person name="de Groot P.W."/>
            <person name="Harris D."/>
            <person name="Hoyer L.L."/>
            <person name="Hube B."/>
            <person name="Klis F.M."/>
            <person name="Kodira C."/>
            <person name="Lennard N."/>
            <person name="Logue M.E."/>
            <person name="Martin R."/>
            <person name="Neiman A.M."/>
            <person name="Nikolaou E."/>
            <person name="Quail M.A."/>
            <person name="Quinn J."/>
            <person name="Santos M.C."/>
            <person name="Schmitzberger F.F."/>
            <person name="Sherlock G."/>
            <person name="Shah P."/>
            <person name="Silverstein K.A."/>
            <person name="Skrzypek M.S."/>
            <person name="Soll D."/>
            <person name="Staggs R."/>
            <person name="Stansfield I."/>
            <person name="Stumpf M.P."/>
            <person name="Sudbery P.E."/>
            <person name="Srikantha T."/>
            <person name="Zeng Q."/>
            <person name="Berman J."/>
            <person name="Berriman M."/>
            <person name="Heitman J."/>
            <person name="Gow N.A."/>
            <person name="Lorenz M.C."/>
            <person name="Birren B.W."/>
            <person name="Kellis M."/>
            <person name="Cuomo C.A."/>
        </authorList>
    </citation>
    <scope>NUCLEOTIDE SEQUENCE [LARGE SCALE GENOMIC DNA]</scope>
    <source>
        <strain evidence="2">ATCC 11503 / BCRC 21390 / CBS 2605 / JCM 1781 / NBRC 1676 / NRRL YB-4239</strain>
    </source>
</reference>